<protein>
    <submittedName>
        <fullName evidence="2">Uncharacterized protein</fullName>
    </submittedName>
</protein>
<gene>
    <name evidence="2" type="ORF">C8F04DRAFT_1258985</name>
</gene>
<feature type="region of interest" description="Disordered" evidence="1">
    <location>
        <begin position="1"/>
        <end position="21"/>
    </location>
</feature>
<reference evidence="2" key="1">
    <citation type="submission" date="2023-03" db="EMBL/GenBank/DDBJ databases">
        <title>Massive genome expansion in bonnet fungi (Mycena s.s.) driven by repeated elements and novel gene families across ecological guilds.</title>
        <authorList>
            <consortium name="Lawrence Berkeley National Laboratory"/>
            <person name="Harder C.B."/>
            <person name="Miyauchi S."/>
            <person name="Viragh M."/>
            <person name="Kuo A."/>
            <person name="Thoen E."/>
            <person name="Andreopoulos B."/>
            <person name="Lu D."/>
            <person name="Skrede I."/>
            <person name="Drula E."/>
            <person name="Henrissat B."/>
            <person name="Morin E."/>
            <person name="Kohler A."/>
            <person name="Barry K."/>
            <person name="LaButti K."/>
            <person name="Morin E."/>
            <person name="Salamov A."/>
            <person name="Lipzen A."/>
            <person name="Mereny Z."/>
            <person name="Hegedus B."/>
            <person name="Baldrian P."/>
            <person name="Stursova M."/>
            <person name="Weitz H."/>
            <person name="Taylor A."/>
            <person name="Grigoriev I.V."/>
            <person name="Nagy L.G."/>
            <person name="Martin F."/>
            <person name="Kauserud H."/>
        </authorList>
    </citation>
    <scope>NUCLEOTIDE SEQUENCE</scope>
    <source>
        <strain evidence="2">CBHHK200</strain>
    </source>
</reference>
<evidence type="ECO:0000313" key="2">
    <source>
        <dbReference type="EMBL" id="KAJ7035437.1"/>
    </source>
</evidence>
<dbReference type="AlphaFoldDB" id="A0AAD6X3M0"/>
<sequence>MSAQMRRSGLGTCADAGSERSEGFNGLKIPSPFLASTLNANLFPIVMELPDGNLFVAANQKAMIFNWKTNTETPLPGIPNGVRVS</sequence>
<evidence type="ECO:0000256" key="1">
    <source>
        <dbReference type="SAM" id="MobiDB-lite"/>
    </source>
</evidence>
<dbReference type="EMBL" id="JARJCM010000050">
    <property type="protein sequence ID" value="KAJ7035437.1"/>
    <property type="molecule type" value="Genomic_DNA"/>
</dbReference>
<accession>A0AAD6X3M0</accession>
<organism evidence="2 3">
    <name type="scientific">Mycena alexandri</name>
    <dbReference type="NCBI Taxonomy" id="1745969"/>
    <lineage>
        <taxon>Eukaryota</taxon>
        <taxon>Fungi</taxon>
        <taxon>Dikarya</taxon>
        <taxon>Basidiomycota</taxon>
        <taxon>Agaricomycotina</taxon>
        <taxon>Agaricomycetes</taxon>
        <taxon>Agaricomycetidae</taxon>
        <taxon>Agaricales</taxon>
        <taxon>Marasmiineae</taxon>
        <taxon>Mycenaceae</taxon>
        <taxon>Mycena</taxon>
    </lineage>
</organism>
<proteinExistence type="predicted"/>
<keyword evidence="3" id="KW-1185">Reference proteome</keyword>
<dbReference type="Proteomes" id="UP001218188">
    <property type="component" value="Unassembled WGS sequence"/>
</dbReference>
<name>A0AAD6X3M0_9AGAR</name>
<evidence type="ECO:0000313" key="3">
    <source>
        <dbReference type="Proteomes" id="UP001218188"/>
    </source>
</evidence>
<comment type="caution">
    <text evidence="2">The sequence shown here is derived from an EMBL/GenBank/DDBJ whole genome shotgun (WGS) entry which is preliminary data.</text>
</comment>